<comment type="caution">
    <text evidence="8">The sequence shown here is derived from an EMBL/GenBank/DDBJ whole genome shotgun (WGS) entry which is preliminary data.</text>
</comment>
<feature type="compositionally biased region" description="Basic and acidic residues" evidence="7">
    <location>
        <begin position="157"/>
        <end position="166"/>
    </location>
</feature>
<comment type="similarity">
    <text evidence="3">Belongs to the ODF2 family.</text>
</comment>
<dbReference type="PANTHER" id="PTHR23162:SF7">
    <property type="entry name" value="PROTEIN BCAP"/>
    <property type="match status" value="1"/>
</dbReference>
<sequence>MSRRMKSRSSSPPIHVHADESTAVRVHVQKPKLLPSVVEISRVHKRKRSTDSTKANRSGKGKTRGCRRSRPFVHGQENGPTQRLSITLGNAENNSSVTPSSDASCDKESNINKRAYQCGLQIDSLLEDLEGLKNELSGHPTNERFEDEASTSNWTTEQHEAETQELRRTTGKIRTFEESFEKLQKELNLRGLEKKNLAGANMLLTAFKKADTASISAAEQVATLKNSITELIQVNQLSASGLGRFAGEKDLLLEELGNFEAANQKLQYLLTELRKPEPCLDCASRQLEVLTQKHLKRKLLDIETNAEEFSEQCQTEKDRSCFVKQLSKSVESMQVRLQGQLRNKEAKSSRMSVQILKHERTVIDQKLQIAHLRSQLSALKEKAEVDKGVLKKATRAQRRRAERFEAAVENLHSQIKEKDLKLLETRLTVDTWKKQHDLAAEEKAQLETEIISLSNVTSLEEKASITTAALEQLKVEAKEQEEVVLQHGTRADDRNLQSKSSLEKVESLSEEKQNLQKALETLSRKLKEVDLQNQELSETVAKQEGALLHSRHQLDERSRESAALAQQLEAVLRDVREKVSEVKDQAAAQERALQSKVHSLESELNRKTKELKQLRWNKNNAEMNHKTHLQELKLRIEQSENENESIQNYVQFLKMSYAIMFGDSTLTEFHAEPSLR</sequence>
<proteinExistence type="inferred from homology"/>
<dbReference type="GO" id="GO:0005814">
    <property type="term" value="C:centriole"/>
    <property type="evidence" value="ECO:0007669"/>
    <property type="project" value="UniProtKB-SubCell"/>
</dbReference>
<feature type="region of interest" description="Disordered" evidence="7">
    <location>
        <begin position="1"/>
        <end position="83"/>
    </location>
</feature>
<feature type="compositionally biased region" description="Basic residues" evidence="7">
    <location>
        <begin position="57"/>
        <end position="71"/>
    </location>
</feature>
<keyword evidence="4" id="KW-0963">Cytoplasm</keyword>
<dbReference type="OMA" id="YKHQMLA"/>
<keyword evidence="9" id="KW-1185">Reference proteome</keyword>
<evidence type="ECO:0000256" key="5">
    <source>
        <dbReference type="ARBA" id="ARBA00023054"/>
    </source>
</evidence>
<name>A0A401NRL3_SCYTO</name>
<dbReference type="GO" id="GO:1902018">
    <property type="term" value="P:negative regulation of cilium assembly"/>
    <property type="evidence" value="ECO:0007669"/>
    <property type="project" value="TreeGrafter"/>
</dbReference>
<dbReference type="InterPro" id="IPR026099">
    <property type="entry name" value="Odf2-rel"/>
</dbReference>
<organism evidence="8 9">
    <name type="scientific">Scyliorhinus torazame</name>
    <name type="common">Cloudy catshark</name>
    <name type="synonym">Catulus torazame</name>
    <dbReference type="NCBI Taxonomy" id="75743"/>
    <lineage>
        <taxon>Eukaryota</taxon>
        <taxon>Metazoa</taxon>
        <taxon>Chordata</taxon>
        <taxon>Craniata</taxon>
        <taxon>Vertebrata</taxon>
        <taxon>Chondrichthyes</taxon>
        <taxon>Elasmobranchii</taxon>
        <taxon>Galeomorphii</taxon>
        <taxon>Galeoidea</taxon>
        <taxon>Carcharhiniformes</taxon>
        <taxon>Scyliorhinidae</taxon>
        <taxon>Scyliorhinus</taxon>
    </lineage>
</organism>
<evidence type="ECO:0000256" key="6">
    <source>
        <dbReference type="ARBA" id="ARBA00023212"/>
    </source>
</evidence>
<evidence type="ECO:0000256" key="2">
    <source>
        <dbReference type="ARBA" id="ARBA00004138"/>
    </source>
</evidence>
<keyword evidence="5" id="KW-0175">Coiled coil</keyword>
<dbReference type="EMBL" id="BFAA01006661">
    <property type="protein sequence ID" value="GCB63487.1"/>
    <property type="molecule type" value="Genomic_DNA"/>
</dbReference>
<feature type="region of interest" description="Disordered" evidence="7">
    <location>
        <begin position="490"/>
        <end position="510"/>
    </location>
</feature>
<keyword evidence="6" id="KW-0206">Cytoskeleton</keyword>
<dbReference type="STRING" id="75743.A0A401NRL3"/>
<reference evidence="8 9" key="1">
    <citation type="journal article" date="2018" name="Nat. Ecol. Evol.">
        <title>Shark genomes provide insights into elasmobranch evolution and the origin of vertebrates.</title>
        <authorList>
            <person name="Hara Y"/>
            <person name="Yamaguchi K"/>
            <person name="Onimaru K"/>
            <person name="Kadota M"/>
            <person name="Koyanagi M"/>
            <person name="Keeley SD"/>
            <person name="Tatsumi K"/>
            <person name="Tanaka K"/>
            <person name="Motone F"/>
            <person name="Kageyama Y"/>
            <person name="Nozu R"/>
            <person name="Adachi N"/>
            <person name="Nishimura O"/>
            <person name="Nakagawa R"/>
            <person name="Tanegashima C"/>
            <person name="Kiyatake I"/>
            <person name="Matsumoto R"/>
            <person name="Murakumo K"/>
            <person name="Nishida K"/>
            <person name="Terakita A"/>
            <person name="Kuratani S"/>
            <person name="Sato K"/>
            <person name="Hyodo S Kuraku.S."/>
        </authorList>
    </citation>
    <scope>NUCLEOTIDE SEQUENCE [LARGE SCALE GENOMIC DNA]</scope>
</reference>
<evidence type="ECO:0000256" key="4">
    <source>
        <dbReference type="ARBA" id="ARBA00022490"/>
    </source>
</evidence>
<gene>
    <name evidence="8" type="ORF">scyTo_0013210</name>
</gene>
<protein>
    <recommendedName>
        <fullName evidence="10">Outer dense fiber protein 2-like</fullName>
    </recommendedName>
</protein>
<feature type="region of interest" description="Disordered" evidence="7">
    <location>
        <begin position="137"/>
        <end position="166"/>
    </location>
</feature>
<dbReference type="GO" id="GO:0005813">
    <property type="term" value="C:centrosome"/>
    <property type="evidence" value="ECO:0007669"/>
    <property type="project" value="TreeGrafter"/>
</dbReference>
<evidence type="ECO:0000256" key="3">
    <source>
        <dbReference type="ARBA" id="ARBA00009316"/>
    </source>
</evidence>
<evidence type="ECO:0000256" key="1">
    <source>
        <dbReference type="ARBA" id="ARBA00004114"/>
    </source>
</evidence>
<dbReference type="AlphaFoldDB" id="A0A401NRL3"/>
<evidence type="ECO:0008006" key="10">
    <source>
        <dbReference type="Google" id="ProtNLM"/>
    </source>
</evidence>
<comment type="subcellular location">
    <subcellularLocation>
        <location evidence="2">Cell projection</location>
        <location evidence="2">Cilium</location>
    </subcellularLocation>
    <subcellularLocation>
        <location evidence="1">Cytoplasm</location>
        <location evidence="1">Cytoskeleton</location>
        <location evidence="1">Microtubule organizing center</location>
        <location evidence="1">Centrosome</location>
        <location evidence="1">Centriole</location>
    </subcellularLocation>
</comment>
<evidence type="ECO:0000256" key="7">
    <source>
        <dbReference type="SAM" id="MobiDB-lite"/>
    </source>
</evidence>
<dbReference type="PANTHER" id="PTHR23162">
    <property type="entry name" value="OUTER DENSE FIBER OF SPERM TAILS 2"/>
    <property type="match status" value="1"/>
</dbReference>
<dbReference type="Proteomes" id="UP000288216">
    <property type="component" value="Unassembled WGS sequence"/>
</dbReference>
<evidence type="ECO:0000313" key="9">
    <source>
        <dbReference type="Proteomes" id="UP000288216"/>
    </source>
</evidence>
<evidence type="ECO:0000313" key="8">
    <source>
        <dbReference type="EMBL" id="GCB63487.1"/>
    </source>
</evidence>
<dbReference type="GO" id="GO:0036064">
    <property type="term" value="C:ciliary basal body"/>
    <property type="evidence" value="ECO:0007669"/>
    <property type="project" value="TreeGrafter"/>
</dbReference>
<dbReference type="OrthoDB" id="9948429at2759"/>
<accession>A0A401NRL3</accession>